<accession>A0A8J7GHU3</accession>
<dbReference type="InterPro" id="IPR036291">
    <property type="entry name" value="NAD(P)-bd_dom_sf"/>
</dbReference>
<organism evidence="3 4">
    <name type="scientific">Longispora fulva</name>
    <dbReference type="NCBI Taxonomy" id="619741"/>
    <lineage>
        <taxon>Bacteria</taxon>
        <taxon>Bacillati</taxon>
        <taxon>Actinomycetota</taxon>
        <taxon>Actinomycetes</taxon>
        <taxon>Micromonosporales</taxon>
        <taxon>Micromonosporaceae</taxon>
        <taxon>Longispora</taxon>
    </lineage>
</organism>
<dbReference type="SUPFAM" id="SSF50129">
    <property type="entry name" value="GroES-like"/>
    <property type="match status" value="1"/>
</dbReference>
<name>A0A8J7GHU3_9ACTN</name>
<protein>
    <submittedName>
        <fullName evidence="3">NADPH:quinone reductase-like Zn-dependent oxidoreductase</fullName>
    </submittedName>
</protein>
<comment type="caution">
    <text evidence="3">The sequence shown here is derived from an EMBL/GenBank/DDBJ whole genome shotgun (WGS) entry which is preliminary data.</text>
</comment>
<feature type="domain" description="Enoyl reductase (ER)" evidence="2">
    <location>
        <begin position="11"/>
        <end position="308"/>
    </location>
</feature>
<dbReference type="InterPro" id="IPR051603">
    <property type="entry name" value="Zinc-ADH_QOR/CCCR"/>
</dbReference>
<dbReference type="RefSeq" id="WP_197006104.1">
    <property type="nucleotide sequence ID" value="NZ_BONS01000012.1"/>
</dbReference>
<dbReference type="GO" id="GO:0016491">
    <property type="term" value="F:oxidoreductase activity"/>
    <property type="evidence" value="ECO:0007669"/>
    <property type="project" value="InterPro"/>
</dbReference>
<dbReference type="EMBL" id="JADOUF010000001">
    <property type="protein sequence ID" value="MBG6139449.1"/>
    <property type="molecule type" value="Genomic_DNA"/>
</dbReference>
<dbReference type="CDD" id="cd05289">
    <property type="entry name" value="MDR_like_2"/>
    <property type="match status" value="1"/>
</dbReference>
<reference evidence="3" key="1">
    <citation type="submission" date="2020-11" db="EMBL/GenBank/DDBJ databases">
        <title>Sequencing the genomes of 1000 actinobacteria strains.</title>
        <authorList>
            <person name="Klenk H.-P."/>
        </authorList>
    </citation>
    <scope>NUCLEOTIDE SEQUENCE</scope>
    <source>
        <strain evidence="3">DSM 45356</strain>
    </source>
</reference>
<keyword evidence="4" id="KW-1185">Reference proteome</keyword>
<dbReference type="Gene3D" id="3.40.50.720">
    <property type="entry name" value="NAD(P)-binding Rossmann-like Domain"/>
    <property type="match status" value="1"/>
</dbReference>
<dbReference type="Pfam" id="PF08240">
    <property type="entry name" value="ADH_N"/>
    <property type="match status" value="1"/>
</dbReference>
<dbReference type="InterPro" id="IPR011032">
    <property type="entry name" value="GroES-like_sf"/>
</dbReference>
<dbReference type="AlphaFoldDB" id="A0A8J7GHU3"/>
<evidence type="ECO:0000313" key="3">
    <source>
        <dbReference type="EMBL" id="MBG6139449.1"/>
    </source>
</evidence>
<evidence type="ECO:0000259" key="2">
    <source>
        <dbReference type="SMART" id="SM00829"/>
    </source>
</evidence>
<dbReference type="InterPro" id="IPR020843">
    <property type="entry name" value="ER"/>
</dbReference>
<dbReference type="SMART" id="SM00829">
    <property type="entry name" value="PKS_ER"/>
    <property type="match status" value="1"/>
</dbReference>
<dbReference type="PANTHER" id="PTHR44154">
    <property type="entry name" value="QUINONE OXIDOREDUCTASE"/>
    <property type="match status" value="1"/>
</dbReference>
<dbReference type="InterPro" id="IPR013154">
    <property type="entry name" value="ADH-like_N"/>
</dbReference>
<evidence type="ECO:0000256" key="1">
    <source>
        <dbReference type="ARBA" id="ARBA00022857"/>
    </source>
</evidence>
<dbReference type="Gene3D" id="3.90.180.10">
    <property type="entry name" value="Medium-chain alcohol dehydrogenases, catalytic domain"/>
    <property type="match status" value="1"/>
</dbReference>
<dbReference type="PANTHER" id="PTHR44154:SF1">
    <property type="entry name" value="QUINONE OXIDOREDUCTASE"/>
    <property type="match status" value="1"/>
</dbReference>
<keyword evidence="1" id="KW-0521">NADP</keyword>
<proteinExistence type="predicted"/>
<dbReference type="SUPFAM" id="SSF51735">
    <property type="entry name" value="NAD(P)-binding Rossmann-fold domains"/>
    <property type="match status" value="1"/>
</dbReference>
<sequence length="310" mass="32171">MSKAVRFSEYGGLEVLTVEEVDRPVPGTGQVLVRVRAAGINPVEVGILSGFFAERWPATLPAGLGSDLAGVIEEVGEDVRGFVVGEEVLGFTHTFELTRGSFAEYVLVEATELVLKPAGVSWEAAGGLFIAGTAAYGSVRAVALRPGETVVVAGAAGGVGSLAVQLAREAGATVVGLASERHHAWLRAHGVIPVTYGPGVADRIRAATGGTVDAFIDTHGADYVNLALELGIAPDRINTTINFAAAAEHGVKAEANLQAATAEVMAELAGLVDKGLLDVPIEAVYPLDQVREAFEHLTRGHNRGKIVLVP</sequence>
<dbReference type="Proteomes" id="UP000622552">
    <property type="component" value="Unassembled WGS sequence"/>
</dbReference>
<evidence type="ECO:0000313" key="4">
    <source>
        <dbReference type="Proteomes" id="UP000622552"/>
    </source>
</evidence>
<dbReference type="Pfam" id="PF13602">
    <property type="entry name" value="ADH_zinc_N_2"/>
    <property type="match status" value="1"/>
</dbReference>
<gene>
    <name evidence="3" type="ORF">IW245_005643</name>
</gene>